<evidence type="ECO:0000256" key="2">
    <source>
        <dbReference type="ARBA" id="ARBA00022553"/>
    </source>
</evidence>
<keyword evidence="2" id="KW-0597">Phosphoprotein</keyword>
<dbReference type="Proteomes" id="UP000614610">
    <property type="component" value="Unassembled WGS sequence"/>
</dbReference>
<dbReference type="CDD" id="cd05930">
    <property type="entry name" value="A_NRPS"/>
    <property type="match status" value="1"/>
</dbReference>
<evidence type="ECO:0000256" key="3">
    <source>
        <dbReference type="ARBA" id="ARBA00029454"/>
    </source>
</evidence>
<gene>
    <name evidence="5" type="ORF">TWF679_004443</name>
</gene>
<dbReference type="EMBL" id="WIWT01000020">
    <property type="protein sequence ID" value="KAF3215201.1"/>
    <property type="molecule type" value="Genomic_DNA"/>
</dbReference>
<evidence type="ECO:0000256" key="4">
    <source>
        <dbReference type="SAM" id="MobiDB-lite"/>
    </source>
</evidence>
<dbReference type="InterPro" id="IPR042099">
    <property type="entry name" value="ANL_N_sf"/>
</dbReference>
<dbReference type="PANTHER" id="PTHR44845:SF6">
    <property type="entry name" value="BETA-ALANINE-ACTIVATING ENZYME"/>
    <property type="match status" value="1"/>
</dbReference>
<dbReference type="Pfam" id="PF00501">
    <property type="entry name" value="AMP-binding"/>
    <property type="match status" value="1"/>
</dbReference>
<name>A0A6G1LZN3_ORBOL</name>
<dbReference type="Gene3D" id="3.40.50.720">
    <property type="entry name" value="NAD(P)-binding Rossmann-like Domain"/>
    <property type="match status" value="1"/>
</dbReference>
<dbReference type="PROSITE" id="PS50075">
    <property type="entry name" value="CARRIER"/>
    <property type="match status" value="1"/>
</dbReference>
<evidence type="ECO:0000313" key="6">
    <source>
        <dbReference type="Proteomes" id="UP000614610"/>
    </source>
</evidence>
<dbReference type="InterPro" id="IPR045851">
    <property type="entry name" value="AMP-bd_C_sf"/>
</dbReference>
<dbReference type="SUPFAM" id="SSF56801">
    <property type="entry name" value="Acetyl-CoA synthetase-like"/>
    <property type="match status" value="1"/>
</dbReference>
<comment type="similarity">
    <text evidence="3">Belongs to the NRP synthetase family.</text>
</comment>
<accession>A0A6G1LZN3</accession>
<dbReference type="PANTHER" id="PTHR44845">
    <property type="entry name" value="CARRIER DOMAIN-CONTAINING PROTEIN"/>
    <property type="match status" value="1"/>
</dbReference>
<feature type="region of interest" description="Disordered" evidence="4">
    <location>
        <begin position="1038"/>
        <end position="1067"/>
    </location>
</feature>
<dbReference type="OrthoDB" id="408177at2759"/>
<dbReference type="SUPFAM" id="SSF47336">
    <property type="entry name" value="ACP-like"/>
    <property type="match status" value="1"/>
</dbReference>
<dbReference type="Pfam" id="PF00550">
    <property type="entry name" value="PP-binding"/>
    <property type="match status" value="1"/>
</dbReference>
<protein>
    <submittedName>
        <fullName evidence="5">Uncharacterized protein</fullName>
    </submittedName>
</protein>
<dbReference type="InterPro" id="IPR000873">
    <property type="entry name" value="AMP-dep_synth/lig_dom"/>
</dbReference>
<dbReference type="InterPro" id="IPR036736">
    <property type="entry name" value="ACP-like_sf"/>
</dbReference>
<dbReference type="CDD" id="cd05235">
    <property type="entry name" value="SDR_e1"/>
    <property type="match status" value="1"/>
</dbReference>
<dbReference type="PROSITE" id="PS00455">
    <property type="entry name" value="AMP_BINDING"/>
    <property type="match status" value="1"/>
</dbReference>
<dbReference type="InterPro" id="IPR013120">
    <property type="entry name" value="FAR_NAD-bd"/>
</dbReference>
<sequence>MSTLRRPYTSSPELLTCGLIELFLNRVIEFPEKPAVIDGNITLTYGQLLEKVKQFASVLRNFREIKLEEPIAILTSKGLDHIISQMAIMFCGGTCLPLDPTWSDEQLKCRQPDTGFKIVVVDQQNIHRPSAATKILISYTDLNKVKDYQGLSHITTSSMFRSHILFSSGTTGIPKGIQVAVQGIHRLSFWFQFKPSDRIAHVNNVVFDACIQDIWCPLVSGGTVINISKELMLDPFKFAEAIKTYRITWVLLTNALFNAIAIACPTAFETVDTVVAAGDAPNTSVMKLVLENGPPGRLLNGYGPSECSIISSTYDVTLEDATLGTMSIGRPLLDGDYHVLDENLRPVAGTDVGELYISGPGLSPGYLNRPDLNEKSFLALRNLSDGELLRVYKTGDLVRRREGSDLLEYVGRRDNQIKLSGHRIELEVIEAFLAGTGLVSAAAVLKIQPREVESPAFLQAYVVLKPRADLDSLAKKVKEKYPENLIPRLTPVDRFPLTPNGKTDRKALEASCLKSIEQARLKIQRNFDIGDKNLSTIDKLKLMWSNILLVPLEEIELTDKFFSLGGSSINLASLVSEIYKNFNFNISVGDVYENQTLQGMARYIDSDICSETAAANAKNVRSYMINDPKLADELVPLPGPIPNWRCTEEGDVLLTGATGFLGAFFLQALIALPEIRTVRCLVRAKDSNDGQLRIRKNLQKYHISIADSLMTSKLTVLSGDLAKPLLGLAPGIYEEIARSCTTVFHLGAHVNYIHPYILHRPGNIIGTLNILRLAVTGRKKTVHYSSSVGAYGAPDPTTSVKNPAKYLPEDEPLDAFINGLVYDLGYSQSQFATEQLVWRAIRRGLPISIYRPGFILGHSKTGYGNPDDFFGRVAIACIKMGCYPLLPKQREDFIPVDQIAKQLLHISSNHKNIGHGYNLVPLKSSEAVELNDTFEMISRCVGLKLKGLPYQKWLQEVLKPQNGNTVLKPLIPMLQEKVYGGLTRWELYKNMPFYETTNTRRAISDSDDPQGCLPLDESLLRLYTSRWLQQETETCRTAIKPGHTHTKKVKPPKNSHSKAPQPKARPEAKLWQGQPLNILRASCRPTRQGAIVPEDIRTLGLLDYNGILIPIASKACVLAALLSLFLQPFIGLNILPGNGIDYGFYLTYVLEILVKWVRLFIKKNKDRPRACCGMIAIPGFLTQRTPFLWLGTSQPMTPDSDTFDFVKKYRRAICEKTGVWSRALEKWNVGTCAETVPLSVMSTHEDGVIFSLCLTSKGLDKPLRACKTCQATFLSYFTTTGRRVVDLAESIETNAKLG</sequence>
<comment type="caution">
    <text evidence="5">The sequence shown here is derived from an EMBL/GenBank/DDBJ whole genome shotgun (WGS) entry which is preliminary data.</text>
</comment>
<evidence type="ECO:0000313" key="5">
    <source>
        <dbReference type="EMBL" id="KAF3215201.1"/>
    </source>
</evidence>
<dbReference type="Gene3D" id="3.40.50.12780">
    <property type="entry name" value="N-terminal domain of ligase-like"/>
    <property type="match status" value="1"/>
</dbReference>
<dbReference type="Gene3D" id="1.10.1200.10">
    <property type="entry name" value="ACP-like"/>
    <property type="match status" value="1"/>
</dbReference>
<dbReference type="SUPFAM" id="SSF51735">
    <property type="entry name" value="NAD(P)-binding Rossmann-fold domains"/>
    <property type="match status" value="1"/>
</dbReference>
<dbReference type="Pfam" id="PF07993">
    <property type="entry name" value="NAD_binding_4"/>
    <property type="match status" value="1"/>
</dbReference>
<dbReference type="InterPro" id="IPR020845">
    <property type="entry name" value="AMP-binding_CS"/>
</dbReference>
<reference evidence="5" key="1">
    <citation type="submission" date="2019-06" db="EMBL/GenBank/DDBJ databases">
        <authorList>
            <person name="Palmer J.M."/>
        </authorList>
    </citation>
    <scope>NUCLEOTIDE SEQUENCE</scope>
    <source>
        <strain evidence="5">TWF679</strain>
    </source>
</reference>
<dbReference type="InterPro" id="IPR010080">
    <property type="entry name" value="Thioester_reductase-like_dom"/>
</dbReference>
<dbReference type="InterPro" id="IPR036291">
    <property type="entry name" value="NAD(P)-bd_dom_sf"/>
</dbReference>
<dbReference type="NCBIfam" id="TIGR01746">
    <property type="entry name" value="Thioester-redct"/>
    <property type="match status" value="1"/>
</dbReference>
<dbReference type="Gene3D" id="3.30.300.30">
    <property type="match status" value="1"/>
</dbReference>
<organism evidence="5 6">
    <name type="scientific">Orbilia oligospora</name>
    <name type="common">Nematode-trapping fungus</name>
    <name type="synonym">Arthrobotrys oligospora</name>
    <dbReference type="NCBI Taxonomy" id="2813651"/>
    <lineage>
        <taxon>Eukaryota</taxon>
        <taxon>Fungi</taxon>
        <taxon>Dikarya</taxon>
        <taxon>Ascomycota</taxon>
        <taxon>Pezizomycotina</taxon>
        <taxon>Orbiliomycetes</taxon>
        <taxon>Orbiliales</taxon>
        <taxon>Orbiliaceae</taxon>
        <taxon>Orbilia</taxon>
    </lineage>
</organism>
<evidence type="ECO:0000256" key="1">
    <source>
        <dbReference type="ARBA" id="ARBA00022450"/>
    </source>
</evidence>
<feature type="compositionally biased region" description="Basic residues" evidence="4">
    <location>
        <begin position="1042"/>
        <end position="1056"/>
    </location>
</feature>
<keyword evidence="1" id="KW-0596">Phosphopantetheine</keyword>
<dbReference type="InterPro" id="IPR009081">
    <property type="entry name" value="PP-bd_ACP"/>
</dbReference>
<proteinExistence type="inferred from homology"/>